<dbReference type="PANTHER" id="PTHR43750">
    <property type="entry name" value="UDP-GLUCOSE 6-DEHYDROGENASE TUAD"/>
    <property type="match status" value="1"/>
</dbReference>
<evidence type="ECO:0000259" key="1">
    <source>
        <dbReference type="SMART" id="SM00984"/>
    </source>
</evidence>
<dbReference type="SMART" id="SM00984">
    <property type="entry name" value="UDPG_MGDP_dh_C"/>
    <property type="match status" value="1"/>
</dbReference>
<dbReference type="AlphaFoldDB" id="X1C7D4"/>
<evidence type="ECO:0000313" key="2">
    <source>
        <dbReference type="EMBL" id="GAG80326.1"/>
    </source>
</evidence>
<name>X1C7D4_9ZZZZ</name>
<dbReference type="EMBL" id="BART01012385">
    <property type="protein sequence ID" value="GAG80326.1"/>
    <property type="molecule type" value="Genomic_DNA"/>
</dbReference>
<dbReference type="Pfam" id="PF03720">
    <property type="entry name" value="UDPG_MGDP_dh_C"/>
    <property type="match status" value="1"/>
</dbReference>
<dbReference type="InterPro" id="IPR036220">
    <property type="entry name" value="UDP-Glc/GDP-Man_DH_C_sf"/>
</dbReference>
<proteinExistence type="predicted"/>
<gene>
    <name evidence="2" type="ORF">S01H4_25882</name>
</gene>
<accession>X1C7D4</accession>
<sequence>GLNSPFDVRESPAIYCISKLLDCGMKIKAYDPEAASAASAALDGRIETVENGYDALEGADALVIFTDWQEFRNPDFEVIASKLKRPVIFDGRNLYDPDVVKKAGIEYYSVGRK</sequence>
<reference evidence="2" key="1">
    <citation type="journal article" date="2014" name="Front. Microbiol.">
        <title>High frequency of phylogenetically diverse reductive dehalogenase-homologous genes in deep subseafloor sedimentary metagenomes.</title>
        <authorList>
            <person name="Kawai M."/>
            <person name="Futagami T."/>
            <person name="Toyoda A."/>
            <person name="Takaki Y."/>
            <person name="Nishi S."/>
            <person name="Hori S."/>
            <person name="Arai W."/>
            <person name="Tsubouchi T."/>
            <person name="Morono Y."/>
            <person name="Uchiyama I."/>
            <person name="Ito T."/>
            <person name="Fujiyama A."/>
            <person name="Inagaki F."/>
            <person name="Takami H."/>
        </authorList>
    </citation>
    <scope>NUCLEOTIDE SEQUENCE</scope>
    <source>
        <strain evidence="2">Expedition CK06-06</strain>
    </source>
</reference>
<dbReference type="GO" id="GO:0016616">
    <property type="term" value="F:oxidoreductase activity, acting on the CH-OH group of donors, NAD or NADP as acceptor"/>
    <property type="evidence" value="ECO:0007669"/>
    <property type="project" value="InterPro"/>
</dbReference>
<dbReference type="Gene3D" id="3.40.50.720">
    <property type="entry name" value="NAD(P)-binding Rossmann-like Domain"/>
    <property type="match status" value="1"/>
</dbReference>
<dbReference type="GO" id="GO:0051287">
    <property type="term" value="F:NAD binding"/>
    <property type="evidence" value="ECO:0007669"/>
    <property type="project" value="InterPro"/>
</dbReference>
<comment type="caution">
    <text evidence="2">The sequence shown here is derived from an EMBL/GenBank/DDBJ whole genome shotgun (WGS) entry which is preliminary data.</text>
</comment>
<feature type="non-terminal residue" evidence="2">
    <location>
        <position position="1"/>
    </location>
</feature>
<protein>
    <recommendedName>
        <fullName evidence="1">UDP-glucose/GDP-mannose dehydrogenase C-terminal domain-containing protein</fullName>
    </recommendedName>
</protein>
<feature type="domain" description="UDP-glucose/GDP-mannose dehydrogenase C-terminal" evidence="1">
    <location>
        <begin position="7"/>
        <end position="97"/>
    </location>
</feature>
<dbReference type="SUPFAM" id="SSF52413">
    <property type="entry name" value="UDP-glucose/GDP-mannose dehydrogenase C-terminal domain"/>
    <property type="match status" value="1"/>
</dbReference>
<dbReference type="PANTHER" id="PTHR43750:SF3">
    <property type="entry name" value="UDP-GLUCOSE 6-DEHYDROGENASE TUAD"/>
    <property type="match status" value="1"/>
</dbReference>
<organism evidence="2">
    <name type="scientific">marine sediment metagenome</name>
    <dbReference type="NCBI Taxonomy" id="412755"/>
    <lineage>
        <taxon>unclassified sequences</taxon>
        <taxon>metagenomes</taxon>
        <taxon>ecological metagenomes</taxon>
    </lineage>
</organism>
<dbReference type="InterPro" id="IPR014027">
    <property type="entry name" value="UDP-Glc/GDP-Man_DH_C"/>
</dbReference>